<dbReference type="PANTHER" id="PTHR45901">
    <property type="entry name" value="PROTEIN CBG12474"/>
    <property type="match status" value="1"/>
</dbReference>
<protein>
    <recommendedName>
        <fullName evidence="3">MHC class II antigen</fullName>
    </recommendedName>
</protein>
<evidence type="ECO:0000313" key="2">
    <source>
        <dbReference type="Proteomes" id="UP001476798"/>
    </source>
</evidence>
<dbReference type="PANTHER" id="PTHR45901:SF3">
    <property type="entry name" value="LIPOXYGENASE HOMOLOGY DOMAIN-CONTAINING PROTEIN 1"/>
    <property type="match status" value="1"/>
</dbReference>
<comment type="caution">
    <text evidence="1">The sequence shown here is derived from an EMBL/GenBank/DDBJ whole genome shotgun (WGS) entry which is preliminary data.</text>
</comment>
<dbReference type="InterPro" id="IPR052970">
    <property type="entry name" value="Inner_ear_hair_cell_LOXHD"/>
</dbReference>
<keyword evidence="2" id="KW-1185">Reference proteome</keyword>
<dbReference type="Gene3D" id="2.60.60.20">
    <property type="entry name" value="PLAT/LH2 domain"/>
    <property type="match status" value="1"/>
</dbReference>
<dbReference type="Gene3D" id="2.40.180.10">
    <property type="entry name" value="Catalase core domain"/>
    <property type="match status" value="1"/>
</dbReference>
<name>A0ABV0MJU8_9TELE</name>
<dbReference type="EMBL" id="JAHRIO010002125">
    <property type="protein sequence ID" value="MEQ2159322.1"/>
    <property type="molecule type" value="Genomic_DNA"/>
</dbReference>
<evidence type="ECO:0000313" key="1">
    <source>
        <dbReference type="EMBL" id="MEQ2159322.1"/>
    </source>
</evidence>
<accession>A0ABV0MJU8</accession>
<proteinExistence type="predicted"/>
<dbReference type="Proteomes" id="UP001476798">
    <property type="component" value="Unassembled WGS sequence"/>
</dbReference>
<sequence>VPYEIKIYTSDVFAAGTDADVFIVLYGQNGVCTLQKHLCVNERERRLYFERGAEDMFIVEGSETTIFPCERWLAKSEDDGETVREVVASDIITQKLLRDGTLKTTETEVEDALESKFYSDLEDKVDFVFYLKSSLHP</sequence>
<dbReference type="SUPFAM" id="SSF49723">
    <property type="entry name" value="Lipase/lipooxygenase domain (PLAT/LH2 domain)"/>
    <property type="match status" value="1"/>
</dbReference>
<organism evidence="1 2">
    <name type="scientific">Goodea atripinnis</name>
    <dbReference type="NCBI Taxonomy" id="208336"/>
    <lineage>
        <taxon>Eukaryota</taxon>
        <taxon>Metazoa</taxon>
        <taxon>Chordata</taxon>
        <taxon>Craniata</taxon>
        <taxon>Vertebrata</taxon>
        <taxon>Euteleostomi</taxon>
        <taxon>Actinopterygii</taxon>
        <taxon>Neopterygii</taxon>
        <taxon>Teleostei</taxon>
        <taxon>Neoteleostei</taxon>
        <taxon>Acanthomorphata</taxon>
        <taxon>Ovalentaria</taxon>
        <taxon>Atherinomorphae</taxon>
        <taxon>Cyprinodontiformes</taxon>
        <taxon>Goodeidae</taxon>
        <taxon>Goodea</taxon>
    </lineage>
</organism>
<feature type="non-terminal residue" evidence="1">
    <location>
        <position position="1"/>
    </location>
</feature>
<evidence type="ECO:0008006" key="3">
    <source>
        <dbReference type="Google" id="ProtNLM"/>
    </source>
</evidence>
<gene>
    <name evidence="1" type="ORF">GOODEAATRI_021626</name>
</gene>
<reference evidence="1 2" key="1">
    <citation type="submission" date="2021-06" db="EMBL/GenBank/DDBJ databases">
        <authorList>
            <person name="Palmer J.M."/>
        </authorList>
    </citation>
    <scope>NUCLEOTIDE SEQUENCE [LARGE SCALE GENOMIC DNA]</scope>
    <source>
        <strain evidence="1 2">GA_2019</strain>
        <tissue evidence="1">Muscle</tissue>
    </source>
</reference>
<dbReference type="InterPro" id="IPR036392">
    <property type="entry name" value="PLAT/LH2_dom_sf"/>
</dbReference>